<dbReference type="EC" id="2.1.1.-" evidence="3"/>
<dbReference type="InterPro" id="IPR013216">
    <property type="entry name" value="Methyltransf_11"/>
</dbReference>
<dbReference type="InterPro" id="IPR029063">
    <property type="entry name" value="SAM-dependent_MTases_sf"/>
</dbReference>
<dbReference type="EMBL" id="JBHSBH010000025">
    <property type="protein sequence ID" value="MFC3999971.1"/>
    <property type="molecule type" value="Genomic_DNA"/>
</dbReference>
<name>A0ABV8FYK1_9ACTN</name>
<dbReference type="SUPFAM" id="SSF53335">
    <property type="entry name" value="S-adenosyl-L-methionine-dependent methyltransferases"/>
    <property type="match status" value="1"/>
</dbReference>
<evidence type="ECO:0000259" key="2">
    <source>
        <dbReference type="Pfam" id="PF08241"/>
    </source>
</evidence>
<keyword evidence="1 3" id="KW-0808">Transferase</keyword>
<dbReference type="Gene3D" id="3.40.50.150">
    <property type="entry name" value="Vaccinia Virus protein VP39"/>
    <property type="match status" value="1"/>
</dbReference>
<comment type="caution">
    <text evidence="3">The sequence shown here is derived from an EMBL/GenBank/DDBJ whole genome shotgun (WGS) entry which is preliminary data.</text>
</comment>
<dbReference type="CDD" id="cd02440">
    <property type="entry name" value="AdoMet_MTases"/>
    <property type="match status" value="1"/>
</dbReference>
<evidence type="ECO:0000256" key="1">
    <source>
        <dbReference type="ARBA" id="ARBA00022679"/>
    </source>
</evidence>
<evidence type="ECO:0000313" key="4">
    <source>
        <dbReference type="Proteomes" id="UP001595847"/>
    </source>
</evidence>
<dbReference type="InterPro" id="IPR050447">
    <property type="entry name" value="Erg6_SMT_methyltransf"/>
</dbReference>
<dbReference type="RefSeq" id="WP_378538638.1">
    <property type="nucleotide sequence ID" value="NZ_JBHSBH010000025.1"/>
</dbReference>
<feature type="domain" description="Methyltransferase type 11" evidence="2">
    <location>
        <begin position="80"/>
        <end position="180"/>
    </location>
</feature>
<reference evidence="4" key="1">
    <citation type="journal article" date="2019" name="Int. J. Syst. Evol. Microbiol.">
        <title>The Global Catalogue of Microorganisms (GCM) 10K type strain sequencing project: providing services to taxonomists for standard genome sequencing and annotation.</title>
        <authorList>
            <consortium name="The Broad Institute Genomics Platform"/>
            <consortium name="The Broad Institute Genome Sequencing Center for Infectious Disease"/>
            <person name="Wu L."/>
            <person name="Ma J."/>
        </authorList>
    </citation>
    <scope>NUCLEOTIDE SEQUENCE [LARGE SCALE GENOMIC DNA]</scope>
    <source>
        <strain evidence="4">TBRC 1826</strain>
    </source>
</reference>
<proteinExistence type="predicted"/>
<sequence length="275" mass="28994">MSHPAGAPDTREARLAAMYGEEDLGSFSLFSGNFINFGFWRGAPPDPARPITVEERTASQRDLYREVAGRLGAGPGDRLVEVGCGIGVGAALVLAEFAPASVTGVDVSPDQLGRARRANAEALAASGGRLAYRQGSAFALPEPDGGADGVYSVEAAQHFGELAGFAREAHRVLRPGGRLAVASFFTPGEQGADRLAELLETVGNGVDVVLPVAGFAADLEAAGFADVRVEPIGEHVWRWFDAWIGQTEFADSWGRNWLPAYEGGLVDYYIISATA</sequence>
<organism evidence="3 4">
    <name type="scientific">Nocardiopsis sediminis</name>
    <dbReference type="NCBI Taxonomy" id="1778267"/>
    <lineage>
        <taxon>Bacteria</taxon>
        <taxon>Bacillati</taxon>
        <taxon>Actinomycetota</taxon>
        <taxon>Actinomycetes</taxon>
        <taxon>Streptosporangiales</taxon>
        <taxon>Nocardiopsidaceae</taxon>
        <taxon>Nocardiopsis</taxon>
    </lineage>
</organism>
<keyword evidence="3" id="KW-0489">Methyltransferase</keyword>
<gene>
    <name evidence="3" type="ORF">ACFOVU_28930</name>
</gene>
<accession>A0ABV8FYK1</accession>
<protein>
    <submittedName>
        <fullName evidence="3">Class I SAM-dependent methyltransferase</fullName>
        <ecNumber evidence="3">2.1.1.-</ecNumber>
    </submittedName>
</protein>
<dbReference type="GO" id="GO:0032259">
    <property type="term" value="P:methylation"/>
    <property type="evidence" value="ECO:0007669"/>
    <property type="project" value="UniProtKB-KW"/>
</dbReference>
<evidence type="ECO:0000313" key="3">
    <source>
        <dbReference type="EMBL" id="MFC3999971.1"/>
    </source>
</evidence>
<dbReference type="Pfam" id="PF08241">
    <property type="entry name" value="Methyltransf_11"/>
    <property type="match status" value="1"/>
</dbReference>
<dbReference type="PANTHER" id="PTHR44068">
    <property type="entry name" value="ZGC:194242"/>
    <property type="match status" value="1"/>
</dbReference>
<dbReference type="PANTHER" id="PTHR44068:SF11">
    <property type="entry name" value="GERANYL DIPHOSPHATE 2-C-METHYLTRANSFERASE"/>
    <property type="match status" value="1"/>
</dbReference>
<dbReference type="Proteomes" id="UP001595847">
    <property type="component" value="Unassembled WGS sequence"/>
</dbReference>
<dbReference type="GO" id="GO:0008168">
    <property type="term" value="F:methyltransferase activity"/>
    <property type="evidence" value="ECO:0007669"/>
    <property type="project" value="UniProtKB-KW"/>
</dbReference>
<keyword evidence="4" id="KW-1185">Reference proteome</keyword>